<dbReference type="RefSeq" id="WP_328342181.1">
    <property type="nucleotide sequence ID" value="NZ_CP107906.1"/>
</dbReference>
<organism evidence="1 2">
    <name type="scientific">Streptomyces violaceus</name>
    <name type="common">Streptomyces venezuelae</name>
    <dbReference type="NCBI Taxonomy" id="1936"/>
    <lineage>
        <taxon>Bacteria</taxon>
        <taxon>Bacillati</taxon>
        <taxon>Actinomycetota</taxon>
        <taxon>Actinomycetes</taxon>
        <taxon>Kitasatosporales</taxon>
        <taxon>Streptomycetaceae</taxon>
        <taxon>Streptomyces</taxon>
    </lineage>
</organism>
<proteinExistence type="predicted"/>
<name>A0ABZ1NWR0_STRVL</name>
<dbReference type="Proteomes" id="UP001341259">
    <property type="component" value="Chromosome"/>
</dbReference>
<evidence type="ECO:0000313" key="2">
    <source>
        <dbReference type="Proteomes" id="UP001341259"/>
    </source>
</evidence>
<protein>
    <submittedName>
        <fullName evidence="1">Uncharacterized protein</fullName>
    </submittedName>
</protein>
<gene>
    <name evidence="1" type="ORF">OHB29_26160</name>
</gene>
<reference evidence="1 2" key="1">
    <citation type="submission" date="2022-10" db="EMBL/GenBank/DDBJ databases">
        <title>The complete genomes of actinobacterial strains from the NBC collection.</title>
        <authorList>
            <person name="Joergensen T.S."/>
            <person name="Alvarez Arevalo M."/>
            <person name="Sterndorff E.B."/>
            <person name="Faurdal D."/>
            <person name="Vuksanovic O."/>
            <person name="Mourched A.-S."/>
            <person name="Charusanti P."/>
            <person name="Shaw S."/>
            <person name="Blin K."/>
            <person name="Weber T."/>
        </authorList>
    </citation>
    <scope>NUCLEOTIDE SEQUENCE [LARGE SCALE GENOMIC DNA]</scope>
    <source>
        <strain evidence="1 2">NBC_00456</strain>
    </source>
</reference>
<sequence length="195" mass="21121">MTESNFPEPPDDYRLLVPRDWFRIDLTAAGWRPQLKKFVEQQAARQPMSAEARRELWVTLRNTAESGVARGSLELFLRTQSAGAAAPATLLISLLPMRGALSAPPEEFAESLVARRGDSAVATVTRLPAGSTVRITTGTALDFYVEMPGAVGYLLLAFTIPLTGAESPLGELCEAIATSLRWVSNGEVLQPGHDQ</sequence>
<accession>A0ABZ1NWR0</accession>
<keyword evidence="2" id="KW-1185">Reference proteome</keyword>
<evidence type="ECO:0000313" key="1">
    <source>
        <dbReference type="EMBL" id="WUG96204.1"/>
    </source>
</evidence>
<dbReference type="EMBL" id="CP107906">
    <property type="protein sequence ID" value="WUG96204.1"/>
    <property type="molecule type" value="Genomic_DNA"/>
</dbReference>